<dbReference type="GO" id="GO:0004850">
    <property type="term" value="F:uridine phosphorylase activity"/>
    <property type="evidence" value="ECO:0007669"/>
    <property type="project" value="TreeGrafter"/>
</dbReference>
<dbReference type="PANTHER" id="PTHR43691">
    <property type="entry name" value="URIDINE PHOSPHORYLASE"/>
    <property type="match status" value="1"/>
</dbReference>
<dbReference type="SUPFAM" id="SSF53167">
    <property type="entry name" value="Purine and uridine phosphorylases"/>
    <property type="match status" value="1"/>
</dbReference>
<dbReference type="Pfam" id="PF01048">
    <property type="entry name" value="PNP_UDP_1"/>
    <property type="match status" value="1"/>
</dbReference>
<dbReference type="PANTHER" id="PTHR43691:SF11">
    <property type="entry name" value="FI09636P-RELATED"/>
    <property type="match status" value="1"/>
</dbReference>
<gene>
    <name evidence="2" type="ORF">SRAS04492_LOCUS1562</name>
</gene>
<sequence>MGLPEEDIISVGIHKRYVLYLVGPVLICSHGMGGPSTSILLHEVAKLLKYANADAQWIRMGTSGGIGVEEGSLVVTKQPLNSDLEPFHESIILGERVRRATNFDQELCSKLYHAAKKAAKAKVEIGLTISCYDFYEGQLRSDGAICEFSEAEKKAFLEDIQKKGVRNMEMDSVQFGAFCNTIGVRAGMMCVTLVNRFERDQISDDPQVLDDYEQRLIDSMIVFITDNIK</sequence>
<dbReference type="Gene3D" id="3.40.50.1580">
    <property type="entry name" value="Nucleoside phosphorylase domain"/>
    <property type="match status" value="1"/>
</dbReference>
<organism evidence="2">
    <name type="scientific">Strombidium rassoulzadegani</name>
    <dbReference type="NCBI Taxonomy" id="1082188"/>
    <lineage>
        <taxon>Eukaryota</taxon>
        <taxon>Sar</taxon>
        <taxon>Alveolata</taxon>
        <taxon>Ciliophora</taxon>
        <taxon>Intramacronucleata</taxon>
        <taxon>Spirotrichea</taxon>
        <taxon>Oligotrichia</taxon>
        <taxon>Strombidiidae</taxon>
        <taxon>Strombidium</taxon>
    </lineage>
</organism>
<evidence type="ECO:0000313" key="2">
    <source>
        <dbReference type="EMBL" id="CAE0229778.1"/>
    </source>
</evidence>
<dbReference type="AlphaFoldDB" id="A0A7S3CJ40"/>
<dbReference type="GO" id="GO:0005829">
    <property type="term" value="C:cytosol"/>
    <property type="evidence" value="ECO:0007669"/>
    <property type="project" value="TreeGrafter"/>
</dbReference>
<name>A0A7S3CJ40_9SPIT</name>
<proteinExistence type="predicted"/>
<dbReference type="GO" id="GO:0006218">
    <property type="term" value="P:uridine catabolic process"/>
    <property type="evidence" value="ECO:0007669"/>
    <property type="project" value="TreeGrafter"/>
</dbReference>
<dbReference type="EMBL" id="HBIA01003042">
    <property type="protein sequence ID" value="CAE0229778.1"/>
    <property type="molecule type" value="Transcribed_RNA"/>
</dbReference>
<feature type="domain" description="Nucleoside phosphorylase" evidence="1">
    <location>
        <begin position="18"/>
        <end position="194"/>
    </location>
</feature>
<evidence type="ECO:0000259" key="1">
    <source>
        <dbReference type="Pfam" id="PF01048"/>
    </source>
</evidence>
<reference evidence="2" key="1">
    <citation type="submission" date="2021-01" db="EMBL/GenBank/DDBJ databases">
        <authorList>
            <person name="Corre E."/>
            <person name="Pelletier E."/>
            <person name="Niang G."/>
            <person name="Scheremetjew M."/>
            <person name="Finn R."/>
            <person name="Kale V."/>
            <person name="Holt S."/>
            <person name="Cochrane G."/>
            <person name="Meng A."/>
            <person name="Brown T."/>
            <person name="Cohen L."/>
        </authorList>
    </citation>
    <scope>NUCLEOTIDE SEQUENCE</scope>
    <source>
        <strain evidence="2">Ras09</strain>
    </source>
</reference>
<dbReference type="InterPro" id="IPR000845">
    <property type="entry name" value="Nucleoside_phosphorylase_d"/>
</dbReference>
<dbReference type="InterPro" id="IPR035994">
    <property type="entry name" value="Nucleoside_phosphorylase_sf"/>
</dbReference>
<protein>
    <recommendedName>
        <fullName evidence="1">Nucleoside phosphorylase domain-containing protein</fullName>
    </recommendedName>
</protein>
<accession>A0A7S3CJ40</accession>